<evidence type="ECO:0000256" key="1">
    <source>
        <dbReference type="SAM" id="Phobius"/>
    </source>
</evidence>
<sequence length="800" mass="90437">MNDAWRQFVRWSLADDNPAIDSTMEVTLQWSPPWAAWVTLVIVIAAIVFFGWIYQRENVQRAIPKWAFLLFSRLTLVGIVLFMLYGLQQQPFQTDAPDLVIALDDSQSMSHLDSLPTEEESLIRARVESANLGEPTRWNQARTLLLENNEKLLSELRERYNVRTYWMGESGRALSAPDEQFSELLRSTSPQGQVSRLGTSLSQILEQQRGRPTAAIVMLSDGITIEGPNLAEGAQQAALRGIPIFPIGIGSQQLTRELKIEEVVVDPVAFVGDMLTFVVRLSAQGMPGESVTISVADKNDPSRILDERSITLPEQQVTREIRLQFRPEQIGEFDFQVKAEAGSPAPSDDQNLVLRKVKVLDATIKVLYVQAYPRFQFRFLKMLLERQLKRSPTSGRDEKAFKLTTILQDADQSYADQDETAEISFPATRQELFEYDVVIIGDVNSAFLSREQLQNLQDFVQVKGGGLMFVAGQFFMPWDYRSTPLDSLFPFSMDDVRKADTEQAYVDPVRVGLTDLGLNTLPLQVTQLPSDTIAAWRSMSQVYWNVPIERLKPGAQELANADRPDGSQQPLLTQQFVGRGKVMFLGTDDLWRWDYHDEFWMQSIRYLARSSLLDSDGAVELTVDRSTYRTGESATARVRFFDESQAPPEDDGVQLTLEKPDGRTRTITMSRVAGNRDLFEATIPGLTAGDHRLWIVQPLLRGTTGETKPPSTEFTVEPVAGEMTRLDMDLAELKQTATITRGKYFSFLEADSLLDVLPRGRQVRIQTLPPEPLWNSWKLALLFVTLLIGEWVLRKRMGLV</sequence>
<evidence type="ECO:0000259" key="2">
    <source>
        <dbReference type="PROSITE" id="PS50234"/>
    </source>
</evidence>
<dbReference type="SUPFAM" id="SSF53300">
    <property type="entry name" value="vWA-like"/>
    <property type="match status" value="1"/>
</dbReference>
<dbReference type="Proteomes" id="UP000238322">
    <property type="component" value="Unassembled WGS sequence"/>
</dbReference>
<dbReference type="EMBL" id="PUHY01000010">
    <property type="protein sequence ID" value="PQO34514.1"/>
    <property type="molecule type" value="Genomic_DNA"/>
</dbReference>
<dbReference type="RefSeq" id="WP_105330245.1">
    <property type="nucleotide sequence ID" value="NZ_PUHY01000010.1"/>
</dbReference>
<evidence type="ECO:0000313" key="3">
    <source>
        <dbReference type="EMBL" id="PQO34514.1"/>
    </source>
</evidence>
<dbReference type="PANTHER" id="PTHR37947">
    <property type="entry name" value="BLL2462 PROTEIN"/>
    <property type="match status" value="1"/>
</dbReference>
<keyword evidence="1" id="KW-1133">Transmembrane helix</keyword>
<proteinExistence type="predicted"/>
<reference evidence="3 4" key="1">
    <citation type="submission" date="2018-02" db="EMBL/GenBank/DDBJ databases">
        <title>Comparative genomes isolates from brazilian mangrove.</title>
        <authorList>
            <person name="Araujo J.E."/>
            <person name="Taketani R.G."/>
            <person name="Silva M.C.P."/>
            <person name="Loureco M.V."/>
            <person name="Andreote F.D."/>
        </authorList>
    </citation>
    <scope>NUCLEOTIDE SEQUENCE [LARGE SCALE GENOMIC DNA]</scope>
    <source>
        <strain evidence="3 4">Hex-1 MGV</strain>
    </source>
</reference>
<dbReference type="InterPro" id="IPR029062">
    <property type="entry name" value="Class_I_gatase-like"/>
</dbReference>
<keyword evidence="1" id="KW-0812">Transmembrane</keyword>
<evidence type="ECO:0000313" key="4">
    <source>
        <dbReference type="Proteomes" id="UP000238322"/>
    </source>
</evidence>
<dbReference type="AlphaFoldDB" id="A0A2S8FRN8"/>
<dbReference type="SUPFAM" id="SSF52317">
    <property type="entry name" value="Class I glutamine amidotransferase-like"/>
    <property type="match status" value="1"/>
</dbReference>
<keyword evidence="1" id="KW-0472">Membrane</keyword>
<dbReference type="Gene3D" id="3.40.50.880">
    <property type="match status" value="1"/>
</dbReference>
<feature type="transmembrane region" description="Helical" evidence="1">
    <location>
        <begin position="34"/>
        <end position="54"/>
    </location>
</feature>
<dbReference type="OrthoDB" id="252901at2"/>
<gene>
    <name evidence="3" type="ORF">C5Y83_13430</name>
</gene>
<organism evidence="3 4">
    <name type="scientific">Blastopirellula marina</name>
    <dbReference type="NCBI Taxonomy" id="124"/>
    <lineage>
        <taxon>Bacteria</taxon>
        <taxon>Pseudomonadati</taxon>
        <taxon>Planctomycetota</taxon>
        <taxon>Planctomycetia</taxon>
        <taxon>Pirellulales</taxon>
        <taxon>Pirellulaceae</taxon>
        <taxon>Blastopirellula</taxon>
    </lineage>
</organism>
<feature type="domain" description="VWFA" evidence="2">
    <location>
        <begin position="98"/>
        <end position="259"/>
    </location>
</feature>
<dbReference type="InterPro" id="IPR036465">
    <property type="entry name" value="vWFA_dom_sf"/>
</dbReference>
<dbReference type="Gene3D" id="3.40.50.410">
    <property type="entry name" value="von Willebrand factor, type A domain"/>
    <property type="match status" value="1"/>
</dbReference>
<protein>
    <recommendedName>
        <fullName evidence="2">VWFA domain-containing protein</fullName>
    </recommendedName>
</protein>
<name>A0A2S8FRN8_9BACT</name>
<comment type="caution">
    <text evidence="3">The sequence shown here is derived from an EMBL/GenBank/DDBJ whole genome shotgun (WGS) entry which is preliminary data.</text>
</comment>
<feature type="transmembrane region" description="Helical" evidence="1">
    <location>
        <begin position="66"/>
        <end position="87"/>
    </location>
</feature>
<accession>A0A2S8FRN8</accession>
<dbReference type="PROSITE" id="PS50234">
    <property type="entry name" value="VWFA"/>
    <property type="match status" value="1"/>
</dbReference>
<dbReference type="PANTHER" id="PTHR37947:SF1">
    <property type="entry name" value="BLL2462 PROTEIN"/>
    <property type="match status" value="1"/>
</dbReference>
<dbReference type="InterPro" id="IPR002035">
    <property type="entry name" value="VWF_A"/>
</dbReference>